<evidence type="ECO:0000313" key="3">
    <source>
        <dbReference type="Proteomes" id="UP000501379"/>
    </source>
</evidence>
<organism evidence="2 3">
    <name type="scientific">Aquipseudomonas campi</name>
    <dbReference type="NCBI Taxonomy" id="2731681"/>
    <lineage>
        <taxon>Bacteria</taxon>
        <taxon>Pseudomonadati</taxon>
        <taxon>Pseudomonadota</taxon>
        <taxon>Gammaproteobacteria</taxon>
        <taxon>Pseudomonadales</taxon>
        <taxon>Pseudomonadaceae</taxon>
        <taxon>Aquipseudomonas</taxon>
    </lineage>
</organism>
<proteinExistence type="predicted"/>
<dbReference type="EMBL" id="CP053697">
    <property type="protein sequence ID" value="QKE65734.1"/>
    <property type="molecule type" value="Genomic_DNA"/>
</dbReference>
<feature type="signal peptide" evidence="1">
    <location>
        <begin position="1"/>
        <end position="25"/>
    </location>
</feature>
<dbReference type="PROSITE" id="PS51257">
    <property type="entry name" value="PROKAR_LIPOPROTEIN"/>
    <property type="match status" value="1"/>
</dbReference>
<sequence>MGRRLWRPTLQALFVAWLVTLGGCASDPPVPVSASTWRQVDRDIARASQAAAEQAREHALLSMQHWMDQVYRQTEDAFIPWFSGYWTQQWLSMKVSWYKLSAGGDKDPTVSRLALYLQEQYQERVLEPVAEEDDPDQIMERSTRLYVQELDQRLQGIAQRHAVPQEQFDQRLQAVPAITQAPGASLYELLQADPLKRLPAYVGLIERIRAVPGGLGDWSTDPGIASVAQRTSERLVDELTTSSAASAVGAMVGRVAGTTLSLGVAIFTAIARANERPETEAQLRRNLQSAFEAEWQELMRNTDRGVLAGVHQLSWQIDSGLAVPFRYQSPR</sequence>
<evidence type="ECO:0000313" key="2">
    <source>
        <dbReference type="EMBL" id="QKE65734.1"/>
    </source>
</evidence>
<accession>A0A6M8FA40</accession>
<dbReference type="Proteomes" id="UP000501379">
    <property type="component" value="Chromosome"/>
</dbReference>
<name>A0A6M8FA40_9GAMM</name>
<protein>
    <recommendedName>
        <fullName evidence="4">Lipoprotein</fullName>
    </recommendedName>
</protein>
<dbReference type="KEGG" id="pcam:HNE05_12450"/>
<keyword evidence="1" id="KW-0732">Signal</keyword>
<dbReference type="AlphaFoldDB" id="A0A6M8FA40"/>
<evidence type="ECO:0000256" key="1">
    <source>
        <dbReference type="SAM" id="SignalP"/>
    </source>
</evidence>
<reference evidence="2" key="1">
    <citation type="submission" date="2020-07" db="EMBL/GenBank/DDBJ databases">
        <title>Nitrate ammonifying Pseudomonas campi sp. nov. isolated from German agricultural grassland.</title>
        <authorList>
            <person name="Timsy T."/>
            <person name="Ulrich A."/>
            <person name="Spanner T."/>
            <person name="Foesel B."/>
            <person name="Kolb S."/>
            <person name="Horn M.A."/>
            <person name="Behrendt U."/>
        </authorList>
    </citation>
    <scope>NUCLEOTIDE SEQUENCE</scope>
    <source>
        <strain evidence="2">S1-A32-2</strain>
    </source>
</reference>
<keyword evidence="3" id="KW-1185">Reference proteome</keyword>
<gene>
    <name evidence="2" type="ORF">HNE05_12450</name>
</gene>
<feature type="chain" id="PRO_5027110149" description="Lipoprotein" evidence="1">
    <location>
        <begin position="26"/>
        <end position="331"/>
    </location>
</feature>
<evidence type="ECO:0008006" key="4">
    <source>
        <dbReference type="Google" id="ProtNLM"/>
    </source>
</evidence>